<feature type="compositionally biased region" description="Basic and acidic residues" evidence="7">
    <location>
        <begin position="544"/>
        <end position="556"/>
    </location>
</feature>
<evidence type="ECO:0000256" key="1">
    <source>
        <dbReference type="ARBA" id="ARBA00004123"/>
    </source>
</evidence>
<keyword evidence="4" id="KW-0238">DNA-binding</keyword>
<dbReference type="InterPro" id="IPR011598">
    <property type="entry name" value="bHLH_dom"/>
</dbReference>
<feature type="compositionally biased region" description="Polar residues" evidence="7">
    <location>
        <begin position="243"/>
        <end position="265"/>
    </location>
</feature>
<feature type="compositionally biased region" description="Basic and acidic residues" evidence="7">
    <location>
        <begin position="593"/>
        <end position="605"/>
    </location>
</feature>
<dbReference type="PANTHER" id="PTHR11793:SF11">
    <property type="entry name" value="TRANSCRIPTION FACTOR 12"/>
    <property type="match status" value="1"/>
</dbReference>
<feature type="region of interest" description="Disordered" evidence="7">
    <location>
        <begin position="511"/>
        <end position="605"/>
    </location>
</feature>
<evidence type="ECO:0000259" key="8">
    <source>
        <dbReference type="PROSITE" id="PS50888"/>
    </source>
</evidence>
<evidence type="ECO:0000256" key="7">
    <source>
        <dbReference type="SAM" id="MobiDB-lite"/>
    </source>
</evidence>
<dbReference type="PANTHER" id="PTHR11793">
    <property type="entry name" value="BASIC HELIX-LOOP-HELIX TRANSCRIPTION FACTOR"/>
    <property type="match status" value="1"/>
</dbReference>
<protein>
    <submittedName>
        <fullName evidence="10">Transcription factor 12 isoform X6</fullName>
    </submittedName>
</protein>
<comment type="subcellular location">
    <subcellularLocation>
        <location evidence="1">Nucleus</location>
    </subcellularLocation>
</comment>
<keyword evidence="9" id="KW-1185">Reference proteome</keyword>
<gene>
    <name evidence="10" type="primary">TCF12</name>
</gene>
<evidence type="ECO:0000313" key="9">
    <source>
        <dbReference type="Proteomes" id="UP000504624"/>
    </source>
</evidence>
<dbReference type="GO" id="GO:0046983">
    <property type="term" value="F:protein dimerization activity"/>
    <property type="evidence" value="ECO:0007669"/>
    <property type="project" value="InterPro"/>
</dbReference>
<evidence type="ECO:0000256" key="3">
    <source>
        <dbReference type="ARBA" id="ARBA00023015"/>
    </source>
</evidence>
<dbReference type="OrthoDB" id="10034090at2759"/>
<reference evidence="10" key="1">
    <citation type="submission" date="2025-08" db="UniProtKB">
        <authorList>
            <consortium name="RefSeq"/>
        </authorList>
    </citation>
    <scope>IDENTIFICATION</scope>
</reference>
<dbReference type="GeneID" id="108503503"/>
<proteinExistence type="predicted"/>
<feature type="compositionally biased region" description="Polar residues" evidence="7">
    <location>
        <begin position="698"/>
        <end position="707"/>
    </location>
</feature>
<organism evidence="9 10">
    <name type="scientific">Lepidothrix coronata</name>
    <name type="common">blue-crowned manakin</name>
    <dbReference type="NCBI Taxonomy" id="321398"/>
    <lineage>
        <taxon>Eukaryota</taxon>
        <taxon>Metazoa</taxon>
        <taxon>Chordata</taxon>
        <taxon>Craniata</taxon>
        <taxon>Vertebrata</taxon>
        <taxon>Euteleostomi</taxon>
        <taxon>Archelosauria</taxon>
        <taxon>Archosauria</taxon>
        <taxon>Dinosauria</taxon>
        <taxon>Saurischia</taxon>
        <taxon>Theropoda</taxon>
        <taxon>Coelurosauria</taxon>
        <taxon>Aves</taxon>
        <taxon>Neognathae</taxon>
        <taxon>Neoaves</taxon>
        <taxon>Telluraves</taxon>
        <taxon>Australaves</taxon>
        <taxon>Passeriformes</taxon>
        <taxon>Pipridae</taxon>
        <taxon>Lepidothrix</taxon>
    </lineage>
</organism>
<feature type="compositionally biased region" description="Basic and acidic residues" evidence="7">
    <location>
        <begin position="562"/>
        <end position="577"/>
    </location>
</feature>
<dbReference type="CTD" id="6938"/>
<keyword evidence="5" id="KW-0804">Transcription</keyword>
<dbReference type="FunFam" id="4.10.280.10:FF:000001">
    <property type="entry name" value="Putative transcription factor 12"/>
    <property type="match status" value="1"/>
</dbReference>
<feature type="compositionally biased region" description="Low complexity" evidence="7">
    <location>
        <begin position="278"/>
        <end position="292"/>
    </location>
</feature>
<keyword evidence="6" id="KW-0539">Nucleus</keyword>
<dbReference type="InterPro" id="IPR036638">
    <property type="entry name" value="HLH_DNA-bd_sf"/>
</dbReference>
<feature type="compositionally biased region" description="Polar residues" evidence="7">
    <location>
        <begin position="387"/>
        <end position="415"/>
    </location>
</feature>
<dbReference type="CDD" id="cd18945">
    <property type="entry name" value="bHLH_E-protein_TCF4_E2-2"/>
    <property type="match status" value="1"/>
</dbReference>
<feature type="compositionally biased region" description="Polar residues" evidence="7">
    <location>
        <begin position="56"/>
        <end position="71"/>
    </location>
</feature>
<feature type="compositionally biased region" description="Low complexity" evidence="7">
    <location>
        <begin position="162"/>
        <end position="176"/>
    </location>
</feature>
<feature type="domain" description="BHLH" evidence="8">
    <location>
        <begin position="602"/>
        <end position="655"/>
    </location>
</feature>
<keyword evidence="3" id="KW-0805">Transcription regulation</keyword>
<dbReference type="GO" id="GO:0000981">
    <property type="term" value="F:DNA-binding transcription factor activity, RNA polymerase II-specific"/>
    <property type="evidence" value="ECO:0007669"/>
    <property type="project" value="TreeGrafter"/>
</dbReference>
<feature type="compositionally biased region" description="Basic and acidic residues" evidence="7">
    <location>
        <begin position="104"/>
        <end position="116"/>
    </location>
</feature>
<evidence type="ECO:0000256" key="2">
    <source>
        <dbReference type="ARBA" id="ARBA00022473"/>
    </source>
</evidence>
<dbReference type="GO" id="GO:0005667">
    <property type="term" value="C:transcription regulator complex"/>
    <property type="evidence" value="ECO:0007669"/>
    <property type="project" value="TreeGrafter"/>
</dbReference>
<feature type="region of interest" description="Disordered" evidence="7">
    <location>
        <begin position="678"/>
        <end position="707"/>
    </location>
</feature>
<dbReference type="Proteomes" id="UP000504624">
    <property type="component" value="Unplaced"/>
</dbReference>
<keyword evidence="2" id="KW-0217">Developmental protein</keyword>
<name>A0A6J0I8M8_9PASS</name>
<feature type="region of interest" description="Disordered" evidence="7">
    <location>
        <begin position="25"/>
        <end position="360"/>
    </location>
</feature>
<sequence>MNSQQQRMAAIGTDKELSDLLDFSAMFSPPVNSGKTRPTTLGSSQFSGSGMDERTGATSWGTSGQPSPSYESSRENGSLHGKSSDLSTDIEKLKSQEGFADSPHYSDHLNDSRLGPHEGLSPTPFMNSNLMGKTSDRGPFPLYGRDTGLPGCQSSLLRSDMGLGSPGQLSSSGKPGTPYYPFSGTNQRRRPLHDSSALDPLQTKKVRKVPPGLPSSVYAPSPSSDDFNRESPSYPSPKPPSSMFASTFFMQDGTHNSSDLWSSSNGMSQPGYGGMLGGSSSHMSQSGSYGSLHTHDRLSYPPHSVSPTDINASLPPMSSFHRGSTSSSPYVAASHTPPVNGSDNILGNRGNGAGSSQTGDALGKALASIYSPDHTSSSFPSNPSTPVGSPSPLTGASQWSRSGGQAPSSPNYENSLHSLQSRMEDRLDRLDDAIHVLRNHAVGPSTSLSGGHGDIHSLLGPSHNGPIGSLNSNYGASSLVTASRQASMVGTHREEGVSLNSNHTVLPSTVSAQSTELNHKTQDSYRALSGGLQSQSVAIGPTEIKSEHKEKDENIHEPPSSDDMKSDDESSQKDIKVSSRGRTSTNEDEDLNPEQKIEREKERRMANNARERLRVRDINEAFKELGRMCQLHLKSEKPQTKLLILHQAVAVILSLEQQVRERNLNPKAACLKRREEEKVSAVSAEPPTPHPGSHPGLSETTNPMGHM</sequence>
<dbReference type="RefSeq" id="XP_017682982.1">
    <property type="nucleotide sequence ID" value="XM_017827493.1"/>
</dbReference>
<evidence type="ECO:0000256" key="5">
    <source>
        <dbReference type="ARBA" id="ARBA00023163"/>
    </source>
</evidence>
<feature type="compositionally biased region" description="Polar residues" evidence="7">
    <location>
        <begin position="30"/>
        <end position="48"/>
    </location>
</feature>
<dbReference type="SUPFAM" id="SSF47459">
    <property type="entry name" value="HLH, helix-loop-helix DNA-binding domain"/>
    <property type="match status" value="1"/>
</dbReference>
<dbReference type="GO" id="GO:0005634">
    <property type="term" value="C:nucleus"/>
    <property type="evidence" value="ECO:0007669"/>
    <property type="project" value="UniProtKB-SubCell"/>
</dbReference>
<dbReference type="PROSITE" id="PS50888">
    <property type="entry name" value="BHLH"/>
    <property type="match status" value="1"/>
</dbReference>
<evidence type="ECO:0000313" key="10">
    <source>
        <dbReference type="RefSeq" id="XP_017682982.1"/>
    </source>
</evidence>
<dbReference type="GO" id="GO:0000978">
    <property type="term" value="F:RNA polymerase II cis-regulatory region sequence-specific DNA binding"/>
    <property type="evidence" value="ECO:0007669"/>
    <property type="project" value="TreeGrafter"/>
</dbReference>
<dbReference type="GO" id="GO:0000785">
    <property type="term" value="C:chromatin"/>
    <property type="evidence" value="ECO:0007669"/>
    <property type="project" value="TreeGrafter"/>
</dbReference>
<dbReference type="AlphaFoldDB" id="A0A6J0I8M8"/>
<dbReference type="Pfam" id="PF00010">
    <property type="entry name" value="HLH"/>
    <property type="match status" value="1"/>
</dbReference>
<dbReference type="InterPro" id="IPR051098">
    <property type="entry name" value="NeuroDiff_E-box_TFs"/>
</dbReference>
<feature type="region of interest" description="Disordered" evidence="7">
    <location>
        <begin position="372"/>
        <end position="415"/>
    </location>
</feature>
<dbReference type="SMART" id="SM00353">
    <property type="entry name" value="HLH"/>
    <property type="match status" value="1"/>
</dbReference>
<feature type="compositionally biased region" description="Low complexity" evidence="7">
    <location>
        <begin position="375"/>
        <end position="386"/>
    </location>
</feature>
<accession>A0A6J0I8M8</accession>
<dbReference type="Gene3D" id="4.10.280.10">
    <property type="entry name" value="Helix-loop-helix DNA-binding domain"/>
    <property type="match status" value="1"/>
</dbReference>
<evidence type="ECO:0000256" key="4">
    <source>
        <dbReference type="ARBA" id="ARBA00023125"/>
    </source>
</evidence>
<evidence type="ECO:0000256" key="6">
    <source>
        <dbReference type="ARBA" id="ARBA00023242"/>
    </source>
</evidence>